<dbReference type="InterPro" id="IPR046348">
    <property type="entry name" value="SIS_dom_sf"/>
</dbReference>
<dbReference type="Proteomes" id="UP000632498">
    <property type="component" value="Unassembled WGS sequence"/>
</dbReference>
<dbReference type="EMBL" id="BMHV01000004">
    <property type="protein sequence ID" value="GGF55869.1"/>
    <property type="molecule type" value="Genomic_DNA"/>
</dbReference>
<feature type="domain" description="SIS" evidence="5">
    <location>
        <begin position="128"/>
        <end position="265"/>
    </location>
</feature>
<dbReference type="Gene3D" id="1.10.10.10">
    <property type="entry name" value="Winged helix-like DNA-binding domain superfamily/Winged helix DNA-binding domain"/>
    <property type="match status" value="1"/>
</dbReference>
<protein>
    <submittedName>
        <fullName evidence="6">RpiR family transcriptional regulator</fullName>
    </submittedName>
</protein>
<feature type="domain" description="HTH rpiR-type" evidence="4">
    <location>
        <begin position="4"/>
        <end position="80"/>
    </location>
</feature>
<dbReference type="SUPFAM" id="SSF46689">
    <property type="entry name" value="Homeodomain-like"/>
    <property type="match status" value="1"/>
</dbReference>
<dbReference type="GO" id="GO:0003677">
    <property type="term" value="F:DNA binding"/>
    <property type="evidence" value="ECO:0007669"/>
    <property type="project" value="UniProtKB-KW"/>
</dbReference>
<accession>A0A917BR39</accession>
<evidence type="ECO:0000313" key="7">
    <source>
        <dbReference type="Proteomes" id="UP000632498"/>
    </source>
</evidence>
<reference evidence="6" key="1">
    <citation type="journal article" date="2014" name="Int. J. Syst. Evol. Microbiol.">
        <title>Complete genome sequence of Corynebacterium casei LMG S-19264T (=DSM 44701T), isolated from a smear-ripened cheese.</title>
        <authorList>
            <consortium name="US DOE Joint Genome Institute (JGI-PGF)"/>
            <person name="Walter F."/>
            <person name="Albersmeier A."/>
            <person name="Kalinowski J."/>
            <person name="Ruckert C."/>
        </authorList>
    </citation>
    <scope>NUCLEOTIDE SEQUENCE</scope>
    <source>
        <strain evidence="6">CGMCC 1.15254</strain>
    </source>
</reference>
<dbReference type="InterPro" id="IPR035472">
    <property type="entry name" value="RpiR-like_SIS"/>
</dbReference>
<evidence type="ECO:0000259" key="5">
    <source>
        <dbReference type="PROSITE" id="PS51464"/>
    </source>
</evidence>
<dbReference type="InterPro" id="IPR009057">
    <property type="entry name" value="Homeodomain-like_sf"/>
</dbReference>
<dbReference type="PANTHER" id="PTHR30514:SF18">
    <property type="entry name" value="RPIR-FAMILY TRANSCRIPTIONAL REGULATOR"/>
    <property type="match status" value="1"/>
</dbReference>
<keyword evidence="3" id="KW-0804">Transcription</keyword>
<gene>
    <name evidence="6" type="ORF">GCM10011332_06610</name>
</gene>
<dbReference type="InterPro" id="IPR001347">
    <property type="entry name" value="SIS_dom"/>
</dbReference>
<dbReference type="GO" id="GO:1901135">
    <property type="term" value="P:carbohydrate derivative metabolic process"/>
    <property type="evidence" value="ECO:0007669"/>
    <property type="project" value="InterPro"/>
</dbReference>
<evidence type="ECO:0000259" key="4">
    <source>
        <dbReference type="PROSITE" id="PS51071"/>
    </source>
</evidence>
<keyword evidence="2" id="KW-0238">DNA-binding</keyword>
<evidence type="ECO:0000256" key="1">
    <source>
        <dbReference type="ARBA" id="ARBA00023015"/>
    </source>
</evidence>
<reference evidence="6" key="2">
    <citation type="submission" date="2020-09" db="EMBL/GenBank/DDBJ databases">
        <authorList>
            <person name="Sun Q."/>
            <person name="Zhou Y."/>
        </authorList>
    </citation>
    <scope>NUCLEOTIDE SEQUENCE</scope>
    <source>
        <strain evidence="6">CGMCC 1.15254</strain>
    </source>
</reference>
<dbReference type="Pfam" id="PF01380">
    <property type="entry name" value="SIS"/>
    <property type="match status" value="1"/>
</dbReference>
<organism evidence="6 7">
    <name type="scientific">Terasakiella brassicae</name>
    <dbReference type="NCBI Taxonomy" id="1634917"/>
    <lineage>
        <taxon>Bacteria</taxon>
        <taxon>Pseudomonadati</taxon>
        <taxon>Pseudomonadota</taxon>
        <taxon>Alphaproteobacteria</taxon>
        <taxon>Rhodospirillales</taxon>
        <taxon>Terasakiellaceae</taxon>
        <taxon>Terasakiella</taxon>
    </lineage>
</organism>
<dbReference type="Gene3D" id="3.40.50.10490">
    <property type="entry name" value="Glucose-6-phosphate isomerase like protein, domain 1"/>
    <property type="match status" value="1"/>
</dbReference>
<dbReference type="Pfam" id="PF01418">
    <property type="entry name" value="HTH_6"/>
    <property type="match status" value="1"/>
</dbReference>
<proteinExistence type="predicted"/>
<dbReference type="PANTHER" id="PTHR30514">
    <property type="entry name" value="GLUCOKINASE"/>
    <property type="match status" value="1"/>
</dbReference>
<keyword evidence="1" id="KW-0805">Transcription regulation</keyword>
<dbReference type="PROSITE" id="PS51464">
    <property type="entry name" value="SIS"/>
    <property type="match status" value="1"/>
</dbReference>
<dbReference type="InterPro" id="IPR047640">
    <property type="entry name" value="RpiR-like"/>
</dbReference>
<name>A0A917BR39_9PROT</name>
<dbReference type="AlphaFoldDB" id="A0A917BR39"/>
<dbReference type="GO" id="GO:0003700">
    <property type="term" value="F:DNA-binding transcription factor activity"/>
    <property type="evidence" value="ECO:0007669"/>
    <property type="project" value="InterPro"/>
</dbReference>
<dbReference type="PROSITE" id="PS51071">
    <property type="entry name" value="HTH_RPIR"/>
    <property type="match status" value="1"/>
</dbReference>
<evidence type="ECO:0000256" key="3">
    <source>
        <dbReference type="ARBA" id="ARBA00023163"/>
    </source>
</evidence>
<keyword evidence="7" id="KW-1185">Reference proteome</keyword>
<dbReference type="RefSeq" id="WP_188661587.1">
    <property type="nucleotide sequence ID" value="NZ_BMHV01000004.1"/>
</dbReference>
<dbReference type="InterPro" id="IPR036388">
    <property type="entry name" value="WH-like_DNA-bd_sf"/>
</dbReference>
<dbReference type="CDD" id="cd05013">
    <property type="entry name" value="SIS_RpiR"/>
    <property type="match status" value="1"/>
</dbReference>
<comment type="caution">
    <text evidence="6">The sequence shown here is derived from an EMBL/GenBank/DDBJ whole genome shotgun (WGS) entry which is preliminary data.</text>
</comment>
<dbReference type="GO" id="GO:0097367">
    <property type="term" value="F:carbohydrate derivative binding"/>
    <property type="evidence" value="ECO:0007669"/>
    <property type="project" value="InterPro"/>
</dbReference>
<evidence type="ECO:0000256" key="2">
    <source>
        <dbReference type="ARBA" id="ARBA00023125"/>
    </source>
</evidence>
<sequence length="289" mass="32260">MTYDELLKRINESYQNMSPQVQLAARYVIDNAEDVALVSMRQLAKEANVHPTTMVRLGQFLGFEGFNDMRDLFQHRLRLSPEDYVGRARGLQRQAGHAFELIEEIEETSKKNIHRTLHAIGADILDETADFLLSAKRIYVMGMRISFPVAFAFYYAYSMFRANAHLIDGKAGIAADTLRDIGPGDVLFAISNTPFSRETVQAAQYARKKGATIVAISDTEISPIVGPGDRNLMIRNVSPTFFPSASASIALVESLIAIMISKGGEELVETVAQSKEQLDQFDAYWEDQP</sequence>
<dbReference type="InterPro" id="IPR000281">
    <property type="entry name" value="HTH_RpiR"/>
</dbReference>
<evidence type="ECO:0000313" key="6">
    <source>
        <dbReference type="EMBL" id="GGF55869.1"/>
    </source>
</evidence>
<dbReference type="SUPFAM" id="SSF53697">
    <property type="entry name" value="SIS domain"/>
    <property type="match status" value="1"/>
</dbReference>